<keyword evidence="3" id="KW-0808">Transferase</keyword>
<dbReference type="GO" id="GO:0032784">
    <property type="term" value="P:regulation of DNA-templated transcription elongation"/>
    <property type="evidence" value="ECO:0007669"/>
    <property type="project" value="InterPro"/>
</dbReference>
<evidence type="ECO:0000313" key="3">
    <source>
        <dbReference type="EMBL" id="CAI4029699.1"/>
    </source>
</evidence>
<sequence length="138" mass="15571">MEQRDIYMTAFDLERLSELLQVGIVFNGKNSEYLKSLERELDRAHVVDPKAIPTDVVTMNSQVRLRDVDTGEERVYTLVFPSQAKIEEGRISVLAPIGTAMLGYRVGDTVEWQVPAGVKKVRIEAVLYQPEAAGDFDR</sequence>
<dbReference type="GO" id="GO:0070063">
    <property type="term" value="F:RNA polymerase binding"/>
    <property type="evidence" value="ECO:0007669"/>
    <property type="project" value="InterPro"/>
</dbReference>
<evidence type="ECO:0000313" key="4">
    <source>
        <dbReference type="Proteomes" id="UP001179121"/>
    </source>
</evidence>
<dbReference type="Proteomes" id="UP001179121">
    <property type="component" value="Chromosome"/>
</dbReference>
<dbReference type="EMBL" id="OX365700">
    <property type="protein sequence ID" value="CAI4029699.1"/>
    <property type="molecule type" value="Genomic_DNA"/>
</dbReference>
<feature type="domain" description="Transcription elongation factor GreA/GreB C-terminal" evidence="1">
    <location>
        <begin position="53"/>
        <end position="128"/>
    </location>
</feature>
<dbReference type="RefSeq" id="WP_289266728.1">
    <property type="nucleotide sequence ID" value="NZ_OX365700.1"/>
</dbReference>
<accession>A0AA86MVD1</accession>
<dbReference type="GO" id="GO:0016301">
    <property type="term" value="F:kinase activity"/>
    <property type="evidence" value="ECO:0007669"/>
    <property type="project" value="UniProtKB-KW"/>
</dbReference>
<protein>
    <submittedName>
        <fullName evidence="3">Regulator of nucleoside diphosphate kinase</fullName>
    </submittedName>
</protein>
<dbReference type="SUPFAM" id="SSF54534">
    <property type="entry name" value="FKBP-like"/>
    <property type="match status" value="1"/>
</dbReference>
<dbReference type="FunFam" id="3.10.50.30:FF:000002">
    <property type="entry name" value="Regulator of nucleoside diphosphate kinase"/>
    <property type="match status" value="1"/>
</dbReference>
<proteinExistence type="predicted"/>
<dbReference type="GO" id="GO:0003677">
    <property type="term" value="F:DNA binding"/>
    <property type="evidence" value="ECO:0007669"/>
    <property type="project" value="InterPro"/>
</dbReference>
<dbReference type="Gene3D" id="3.10.50.30">
    <property type="entry name" value="Transcription elongation factor, GreA/GreB, C-terminal domain"/>
    <property type="match status" value="1"/>
</dbReference>
<dbReference type="NCBIfam" id="NF004396">
    <property type="entry name" value="PRK05753.1"/>
    <property type="match status" value="1"/>
</dbReference>
<keyword evidence="4" id="KW-1185">Reference proteome</keyword>
<organism evidence="3 4">
    <name type="scientific">Nitrospira tepida</name>
    <dbReference type="NCBI Taxonomy" id="2973512"/>
    <lineage>
        <taxon>Bacteria</taxon>
        <taxon>Pseudomonadati</taxon>
        <taxon>Nitrospirota</taxon>
        <taxon>Nitrospiria</taxon>
        <taxon>Nitrospirales</taxon>
        <taxon>Nitrospiraceae</taxon>
        <taxon>Nitrospira</taxon>
    </lineage>
</organism>
<dbReference type="KEGG" id="nti:DNFV4_00117"/>
<dbReference type="InterPro" id="IPR023459">
    <property type="entry name" value="Tscrpt_elong_fac_GreA/B_fam"/>
</dbReference>
<dbReference type="AlphaFoldDB" id="A0AA86MVD1"/>
<evidence type="ECO:0000259" key="2">
    <source>
        <dbReference type="Pfam" id="PF14760"/>
    </source>
</evidence>
<dbReference type="PANTHER" id="PTHR30437">
    <property type="entry name" value="TRANSCRIPTION ELONGATION FACTOR GREA"/>
    <property type="match status" value="1"/>
</dbReference>
<dbReference type="GO" id="GO:0006354">
    <property type="term" value="P:DNA-templated transcription elongation"/>
    <property type="evidence" value="ECO:0007669"/>
    <property type="project" value="TreeGrafter"/>
</dbReference>
<dbReference type="InterPro" id="IPR036953">
    <property type="entry name" value="GreA/GreB_C_sf"/>
</dbReference>
<name>A0AA86MVD1_9BACT</name>
<dbReference type="InterPro" id="IPR029462">
    <property type="entry name" value="Rnk_N"/>
</dbReference>
<dbReference type="InterPro" id="IPR001437">
    <property type="entry name" value="Tscrpt_elong_fac_GreA/B_C"/>
</dbReference>
<dbReference type="Pfam" id="PF01272">
    <property type="entry name" value="GreA_GreB"/>
    <property type="match status" value="1"/>
</dbReference>
<gene>
    <name evidence="3" type="ORF">DNFV4_00117</name>
</gene>
<keyword evidence="3" id="KW-0418">Kinase</keyword>
<feature type="domain" description="Regulator of nucleoside diphosphate kinase N-terminal" evidence="2">
    <location>
        <begin position="4"/>
        <end position="47"/>
    </location>
</feature>
<evidence type="ECO:0000259" key="1">
    <source>
        <dbReference type="Pfam" id="PF01272"/>
    </source>
</evidence>
<dbReference type="Pfam" id="PF14760">
    <property type="entry name" value="Rnk_N"/>
    <property type="match status" value="1"/>
</dbReference>
<dbReference type="PANTHER" id="PTHR30437:SF5">
    <property type="entry name" value="REGULATOR OF NUCLEOSIDE DIPHOSPHATE KINASE"/>
    <property type="match status" value="1"/>
</dbReference>
<reference evidence="3" key="1">
    <citation type="submission" date="2022-10" db="EMBL/GenBank/DDBJ databases">
        <authorList>
            <person name="Koch H."/>
        </authorList>
    </citation>
    <scope>NUCLEOTIDE SEQUENCE</scope>
    <source>
        <strain evidence="3">DNF</strain>
    </source>
</reference>